<dbReference type="Gene3D" id="1.10.287.130">
    <property type="match status" value="1"/>
</dbReference>
<dbReference type="InterPro" id="IPR036890">
    <property type="entry name" value="HATPase_C_sf"/>
</dbReference>
<dbReference type="CDD" id="cd00082">
    <property type="entry name" value="HisKA"/>
    <property type="match status" value="1"/>
</dbReference>
<keyword evidence="3 6" id="KW-0597">Phosphoprotein</keyword>
<dbReference type="OrthoDB" id="5522912at2"/>
<evidence type="ECO:0000256" key="2">
    <source>
        <dbReference type="ARBA" id="ARBA00012438"/>
    </source>
</evidence>
<dbReference type="Pfam" id="PF00072">
    <property type="entry name" value="Response_reg"/>
    <property type="match status" value="2"/>
</dbReference>
<dbReference type="InterPro" id="IPR011006">
    <property type="entry name" value="CheY-like_superfamily"/>
</dbReference>
<dbReference type="KEGG" id="ccro:CMC5_016000"/>
<dbReference type="PATRIC" id="fig|52.7.peg.1710"/>
<dbReference type="SUPFAM" id="SSF55781">
    <property type="entry name" value="GAF domain-like"/>
    <property type="match status" value="1"/>
</dbReference>
<evidence type="ECO:0000313" key="11">
    <source>
        <dbReference type="Proteomes" id="UP000067626"/>
    </source>
</evidence>
<dbReference type="Gene3D" id="3.30.450.40">
    <property type="match status" value="1"/>
</dbReference>
<dbReference type="GO" id="GO:0000155">
    <property type="term" value="F:phosphorelay sensor kinase activity"/>
    <property type="evidence" value="ECO:0007669"/>
    <property type="project" value="InterPro"/>
</dbReference>
<protein>
    <recommendedName>
        <fullName evidence="2">histidine kinase</fullName>
        <ecNumber evidence="2">2.7.13.3</ecNumber>
    </recommendedName>
</protein>
<dbReference type="InterPro" id="IPR004358">
    <property type="entry name" value="Sig_transdc_His_kin-like_C"/>
</dbReference>
<evidence type="ECO:0000256" key="1">
    <source>
        <dbReference type="ARBA" id="ARBA00000085"/>
    </source>
</evidence>
<dbReference type="Gene3D" id="3.30.565.10">
    <property type="entry name" value="Histidine kinase-like ATPase, C-terminal domain"/>
    <property type="match status" value="1"/>
</dbReference>
<feature type="domain" description="Histidine kinase" evidence="8">
    <location>
        <begin position="351"/>
        <end position="567"/>
    </location>
</feature>
<evidence type="ECO:0000256" key="6">
    <source>
        <dbReference type="PROSITE-ProRule" id="PRU00169"/>
    </source>
</evidence>
<proteinExistence type="predicted"/>
<reference evidence="10 11" key="1">
    <citation type="submission" date="2015-07" db="EMBL/GenBank/DDBJ databases">
        <title>Genome analysis of myxobacterium Chondromyces crocatus Cm c5 reveals a high potential for natural compound synthesis and the genetic basis for the loss of fruiting body formation.</title>
        <authorList>
            <person name="Zaburannyi N."/>
            <person name="Bunk B."/>
            <person name="Maier J."/>
            <person name="Overmann J."/>
            <person name="Mueller R."/>
        </authorList>
    </citation>
    <scope>NUCLEOTIDE SEQUENCE [LARGE SCALE GENOMIC DNA]</scope>
    <source>
        <strain evidence="10 11">Cm c5</strain>
    </source>
</reference>
<dbReference type="PROSITE" id="PS50109">
    <property type="entry name" value="HIS_KIN"/>
    <property type="match status" value="1"/>
</dbReference>
<dbReference type="SUPFAM" id="SSF55874">
    <property type="entry name" value="ATPase domain of HSP90 chaperone/DNA topoisomerase II/histidine kinase"/>
    <property type="match status" value="1"/>
</dbReference>
<evidence type="ECO:0000256" key="3">
    <source>
        <dbReference type="ARBA" id="ARBA00022553"/>
    </source>
</evidence>
<dbReference type="EMBL" id="CP012159">
    <property type="protein sequence ID" value="AKT37459.1"/>
    <property type="molecule type" value="Genomic_DNA"/>
</dbReference>
<feature type="domain" description="Response regulatory" evidence="9">
    <location>
        <begin position="592"/>
        <end position="710"/>
    </location>
</feature>
<name>A0A0K1E9D1_CHOCO</name>
<evidence type="ECO:0000256" key="4">
    <source>
        <dbReference type="ARBA" id="ARBA00022679"/>
    </source>
</evidence>
<dbReference type="InterPro" id="IPR003594">
    <property type="entry name" value="HATPase_dom"/>
</dbReference>
<accession>A0A0K1E9D1</accession>
<evidence type="ECO:0000259" key="9">
    <source>
        <dbReference type="PROSITE" id="PS50110"/>
    </source>
</evidence>
<dbReference type="PRINTS" id="PR00344">
    <property type="entry name" value="BCTRLSENSOR"/>
</dbReference>
<dbReference type="PANTHER" id="PTHR43547:SF2">
    <property type="entry name" value="HYBRID SIGNAL TRANSDUCTION HISTIDINE KINASE C"/>
    <property type="match status" value="1"/>
</dbReference>
<dbReference type="InterPro" id="IPR003018">
    <property type="entry name" value="GAF"/>
</dbReference>
<dbReference type="PROSITE" id="PS50110">
    <property type="entry name" value="RESPONSE_REGULATORY"/>
    <property type="match status" value="2"/>
</dbReference>
<feature type="compositionally biased region" description="Polar residues" evidence="7">
    <location>
        <begin position="1"/>
        <end position="19"/>
    </location>
</feature>
<dbReference type="SUPFAM" id="SSF47384">
    <property type="entry name" value="Homodimeric domain of signal transducing histidine kinase"/>
    <property type="match status" value="1"/>
</dbReference>
<feature type="modified residue" description="4-aspartylphosphate" evidence="6">
    <location>
        <position position="75"/>
    </location>
</feature>
<dbReference type="AlphaFoldDB" id="A0A0K1E9D1"/>
<keyword evidence="5 10" id="KW-0418">Kinase</keyword>
<dbReference type="Gene3D" id="3.40.50.2300">
    <property type="match status" value="2"/>
</dbReference>
<organism evidence="10 11">
    <name type="scientific">Chondromyces crocatus</name>
    <dbReference type="NCBI Taxonomy" id="52"/>
    <lineage>
        <taxon>Bacteria</taxon>
        <taxon>Pseudomonadati</taxon>
        <taxon>Myxococcota</taxon>
        <taxon>Polyangia</taxon>
        <taxon>Polyangiales</taxon>
        <taxon>Polyangiaceae</taxon>
        <taxon>Chondromyces</taxon>
    </lineage>
</organism>
<dbReference type="FunFam" id="3.30.565.10:FF:000006">
    <property type="entry name" value="Sensor histidine kinase WalK"/>
    <property type="match status" value="1"/>
</dbReference>
<dbReference type="InterPro" id="IPR005467">
    <property type="entry name" value="His_kinase_dom"/>
</dbReference>
<evidence type="ECO:0000259" key="8">
    <source>
        <dbReference type="PROSITE" id="PS50109"/>
    </source>
</evidence>
<dbReference type="Proteomes" id="UP000067626">
    <property type="component" value="Chromosome"/>
</dbReference>
<dbReference type="SMART" id="SM00388">
    <property type="entry name" value="HisKA"/>
    <property type="match status" value="1"/>
</dbReference>
<dbReference type="InterPro" id="IPR029016">
    <property type="entry name" value="GAF-like_dom_sf"/>
</dbReference>
<dbReference type="EC" id="2.7.13.3" evidence="2"/>
<keyword evidence="11" id="KW-1185">Reference proteome</keyword>
<dbReference type="Pfam" id="PF13185">
    <property type="entry name" value="GAF_2"/>
    <property type="match status" value="1"/>
</dbReference>
<gene>
    <name evidence="10" type="ORF">CMC5_016000</name>
</gene>
<feature type="modified residue" description="4-aspartylphosphate" evidence="6">
    <location>
        <position position="641"/>
    </location>
</feature>
<comment type="catalytic activity">
    <reaction evidence="1">
        <text>ATP + protein L-histidine = ADP + protein N-phospho-L-histidine.</text>
        <dbReference type="EC" id="2.7.13.3"/>
    </reaction>
</comment>
<evidence type="ECO:0000256" key="7">
    <source>
        <dbReference type="SAM" id="MobiDB-lite"/>
    </source>
</evidence>
<dbReference type="CDD" id="cd17580">
    <property type="entry name" value="REC_2_DhkD-like"/>
    <property type="match status" value="1"/>
</dbReference>
<dbReference type="STRING" id="52.CMC5_016000"/>
<dbReference type="RefSeq" id="WP_063796236.1">
    <property type="nucleotide sequence ID" value="NZ_CP012159.1"/>
</dbReference>
<sequence>MSTPSGRPSGTRVPQSSAPSGAGPVDILIVDDKPDKLLALETILEELGQNIVRAMSGRDALRHVLQQEFAVILLDINMPGMDGFETAELIRQHRTSRHTPIIFVTAFGEEPNALKSYSLGAVDYILAPVDPEVLKTKVGVFVELFKKTAEVKRQAEALQRRAAQLNKLANASIAINASLSLDATLRAITESARDILEAKQAFSVATLGHPGERPRVAVSLAEELAPAFRGYRPALRSTRAPGTGLTRLHDVLYARNRPIRLTEAELKAHPEWQPDEPMGPPLRGVLAAPLTEVTGRNMGFIQLSDRVQGEFTEDDEAILVQLAQLGSIALQNGLNLEAREANRLKDEFLATLSHELRTPLNAILGWTRLLQTSPMDPAKFERGFEVIERNVNAQVRMIEDLLDISRITTGKMKLSVATVELGPLVEAVIDTLRPAAEARGVTLKAEIDGCEIQGDSERLQQVISNLLSNAIKFTPRGGGVDVSLSLGEGEVTLVIHDTGEGINPDFLPFVFERFRQADSTSKRAQGGLGIGLALVRHIVELHGGSVLADSAGQGQGSTFTVRLPSIPSTARSADPALAKPSEDDANTLEGLYVVVVEDEDDTREMLGEVLRRHRAEVTTVASASEALQIISTRRPHVLVTDVAMPNEDGFELIRQLRNLGPKAGGDVPALALTGYARKEDHARALAAGFQMHASKPIEPSELVAAIACLAGGSGIIRALGRPPRFTVP</sequence>
<dbReference type="InterPro" id="IPR036097">
    <property type="entry name" value="HisK_dim/P_sf"/>
</dbReference>
<feature type="domain" description="Response regulatory" evidence="9">
    <location>
        <begin position="26"/>
        <end position="142"/>
    </location>
</feature>
<dbReference type="SMART" id="SM00448">
    <property type="entry name" value="REC"/>
    <property type="match status" value="2"/>
</dbReference>
<dbReference type="SMART" id="SM00387">
    <property type="entry name" value="HATPase_c"/>
    <property type="match status" value="1"/>
</dbReference>
<dbReference type="PANTHER" id="PTHR43547">
    <property type="entry name" value="TWO-COMPONENT HISTIDINE KINASE"/>
    <property type="match status" value="1"/>
</dbReference>
<feature type="region of interest" description="Disordered" evidence="7">
    <location>
        <begin position="1"/>
        <end position="25"/>
    </location>
</feature>
<keyword evidence="4 10" id="KW-0808">Transferase</keyword>
<dbReference type="Pfam" id="PF00512">
    <property type="entry name" value="HisKA"/>
    <property type="match status" value="1"/>
</dbReference>
<dbReference type="SUPFAM" id="SSF52172">
    <property type="entry name" value="CheY-like"/>
    <property type="match status" value="2"/>
</dbReference>
<dbReference type="InterPro" id="IPR003661">
    <property type="entry name" value="HisK_dim/P_dom"/>
</dbReference>
<evidence type="ECO:0000313" key="10">
    <source>
        <dbReference type="EMBL" id="AKT37459.1"/>
    </source>
</evidence>
<evidence type="ECO:0000256" key="5">
    <source>
        <dbReference type="ARBA" id="ARBA00022777"/>
    </source>
</evidence>
<dbReference type="Pfam" id="PF02518">
    <property type="entry name" value="HATPase_c"/>
    <property type="match status" value="1"/>
</dbReference>
<dbReference type="CDD" id="cd16922">
    <property type="entry name" value="HATPase_EvgS-ArcB-TorS-like"/>
    <property type="match status" value="1"/>
</dbReference>
<dbReference type="InterPro" id="IPR001789">
    <property type="entry name" value="Sig_transdc_resp-reg_receiver"/>
</dbReference>